<dbReference type="EMBL" id="CP035494">
    <property type="protein sequence ID" value="QAY59839.1"/>
    <property type="molecule type" value="Genomic_DNA"/>
</dbReference>
<proteinExistence type="inferred from homology"/>
<feature type="signal peptide" evidence="5">
    <location>
        <begin position="1"/>
        <end position="36"/>
    </location>
</feature>
<reference evidence="7 8" key="1">
    <citation type="submission" date="2019-01" db="EMBL/GenBank/DDBJ databases">
        <title>Genome sequencing of strain DFW100M-13.</title>
        <authorList>
            <person name="Heo J."/>
            <person name="Kim S.-J."/>
            <person name="Kim J.-S."/>
            <person name="Hong S.-B."/>
            <person name="Kwon S.-W."/>
        </authorList>
    </citation>
    <scope>NUCLEOTIDE SEQUENCE [LARGE SCALE GENOMIC DNA]</scope>
    <source>
        <strain evidence="7 8">DFW100M-13</strain>
    </source>
</reference>
<dbReference type="Pfam" id="PF13407">
    <property type="entry name" value="Peripla_BP_4"/>
    <property type="match status" value="1"/>
</dbReference>
<name>A0A4P6EFC9_9MICO</name>
<dbReference type="PANTHER" id="PTHR46847">
    <property type="entry name" value="D-ALLOSE-BINDING PERIPLASMIC PROTEIN-RELATED"/>
    <property type="match status" value="1"/>
</dbReference>
<dbReference type="SUPFAM" id="SSF53822">
    <property type="entry name" value="Periplasmic binding protein-like I"/>
    <property type="match status" value="1"/>
</dbReference>
<evidence type="ECO:0000256" key="3">
    <source>
        <dbReference type="ARBA" id="ARBA00022729"/>
    </source>
</evidence>
<comment type="similarity">
    <text evidence="2">Belongs to the bacterial solute-binding protein 2 family.</text>
</comment>
<feature type="region of interest" description="Disordered" evidence="4">
    <location>
        <begin position="40"/>
        <end position="59"/>
    </location>
</feature>
<protein>
    <recommendedName>
        <fullName evidence="6">Periplasmic binding protein domain-containing protein</fullName>
    </recommendedName>
</protein>
<dbReference type="AlphaFoldDB" id="A0A4P6EFC9"/>
<dbReference type="InterPro" id="IPR028082">
    <property type="entry name" value="Peripla_BP_I"/>
</dbReference>
<dbReference type="GO" id="GO:0030313">
    <property type="term" value="C:cell envelope"/>
    <property type="evidence" value="ECO:0007669"/>
    <property type="project" value="UniProtKB-SubCell"/>
</dbReference>
<dbReference type="KEGG" id="mprt:ET475_07425"/>
<keyword evidence="8" id="KW-1185">Reference proteome</keyword>
<comment type="subcellular location">
    <subcellularLocation>
        <location evidence="1">Cell envelope</location>
    </subcellularLocation>
</comment>
<dbReference type="OrthoDB" id="8287616at2"/>
<evidence type="ECO:0000313" key="8">
    <source>
        <dbReference type="Proteomes" id="UP000293995"/>
    </source>
</evidence>
<dbReference type="GO" id="GO:0030246">
    <property type="term" value="F:carbohydrate binding"/>
    <property type="evidence" value="ECO:0007669"/>
    <property type="project" value="UniProtKB-ARBA"/>
</dbReference>
<feature type="compositionally biased region" description="Low complexity" evidence="4">
    <location>
        <begin position="40"/>
        <end position="53"/>
    </location>
</feature>
<evidence type="ECO:0000256" key="5">
    <source>
        <dbReference type="SAM" id="SignalP"/>
    </source>
</evidence>
<dbReference type="PANTHER" id="PTHR46847:SF1">
    <property type="entry name" value="D-ALLOSE-BINDING PERIPLASMIC PROTEIN-RELATED"/>
    <property type="match status" value="1"/>
</dbReference>
<evidence type="ECO:0000256" key="1">
    <source>
        <dbReference type="ARBA" id="ARBA00004196"/>
    </source>
</evidence>
<evidence type="ECO:0000256" key="2">
    <source>
        <dbReference type="ARBA" id="ARBA00007639"/>
    </source>
</evidence>
<accession>A0A4P6EFC9</accession>
<evidence type="ECO:0000259" key="6">
    <source>
        <dbReference type="Pfam" id="PF13407"/>
    </source>
</evidence>
<dbReference type="Proteomes" id="UP000293995">
    <property type="component" value="Chromosome"/>
</dbReference>
<keyword evidence="3 5" id="KW-0732">Signal</keyword>
<feature type="domain" description="Periplasmic binding protein" evidence="6">
    <location>
        <begin position="94"/>
        <end position="349"/>
    </location>
</feature>
<dbReference type="InterPro" id="IPR025997">
    <property type="entry name" value="SBP_2_dom"/>
</dbReference>
<gene>
    <name evidence="7" type="ORF">ET475_07425</name>
</gene>
<dbReference type="Gene3D" id="3.40.50.2300">
    <property type="match status" value="2"/>
</dbReference>
<organism evidence="7 8">
    <name type="scientific">Microbacterium protaetiae</name>
    <dbReference type="NCBI Taxonomy" id="2509458"/>
    <lineage>
        <taxon>Bacteria</taxon>
        <taxon>Bacillati</taxon>
        <taxon>Actinomycetota</taxon>
        <taxon>Actinomycetes</taxon>
        <taxon>Micrococcales</taxon>
        <taxon>Microbacteriaceae</taxon>
        <taxon>Microbacterium</taxon>
    </lineage>
</organism>
<evidence type="ECO:0000313" key="7">
    <source>
        <dbReference type="EMBL" id="QAY59839.1"/>
    </source>
</evidence>
<feature type="chain" id="PRO_5038645385" description="Periplasmic binding protein domain-containing protein" evidence="5">
    <location>
        <begin position="37"/>
        <end position="398"/>
    </location>
</feature>
<sequence length="398" mass="41288">MQSRKRDHMTITHRAARRTRVLTALAVGAALTATLAACSSDSDDGGSASAPSGETSADSALAQEITTLEQPLDAFPVPTDKVDGVADLAGGTIYYVPITSRAPQFAITQAEITVAAKAAGLKVQACDGKGTPTDISACITQATHAKAVGIVLDGLAYDMAANAIEGAQKAGVPVVISNQMTDERHPATETFSNVGTAGSPQMIALAKWIMFDSGGKANVLINEATDGASQIAYVEAAVDEFTKDCPDCTVTVNKVSSASFDQIPSSTSSALLKNPDIDYVISEFAEFLQPTAQGVQQASAKVTMTTAASALSTLKELKGGATLQAATAQAAGYQGWVDVDAILRLHAGQDVPEYEVPTRLFTPDTLDGVELTSDAEQTGAWFGPATYTDDFTALWGVN</sequence>
<evidence type="ECO:0000256" key="4">
    <source>
        <dbReference type="SAM" id="MobiDB-lite"/>
    </source>
</evidence>